<reference evidence="2 3" key="1">
    <citation type="journal article" date="2017" name="Nat. Ecol. Evol.">
        <title>Scallop genome provides insights into evolution of bilaterian karyotype and development.</title>
        <authorList>
            <person name="Wang S."/>
            <person name="Zhang J."/>
            <person name="Jiao W."/>
            <person name="Li J."/>
            <person name="Xun X."/>
            <person name="Sun Y."/>
            <person name="Guo X."/>
            <person name="Huan P."/>
            <person name="Dong B."/>
            <person name="Zhang L."/>
            <person name="Hu X."/>
            <person name="Sun X."/>
            <person name="Wang J."/>
            <person name="Zhao C."/>
            <person name="Wang Y."/>
            <person name="Wang D."/>
            <person name="Huang X."/>
            <person name="Wang R."/>
            <person name="Lv J."/>
            <person name="Li Y."/>
            <person name="Zhang Z."/>
            <person name="Liu B."/>
            <person name="Lu W."/>
            <person name="Hui Y."/>
            <person name="Liang J."/>
            <person name="Zhou Z."/>
            <person name="Hou R."/>
            <person name="Li X."/>
            <person name="Liu Y."/>
            <person name="Li H."/>
            <person name="Ning X."/>
            <person name="Lin Y."/>
            <person name="Zhao L."/>
            <person name="Xing Q."/>
            <person name="Dou J."/>
            <person name="Li Y."/>
            <person name="Mao J."/>
            <person name="Guo H."/>
            <person name="Dou H."/>
            <person name="Li T."/>
            <person name="Mu C."/>
            <person name="Jiang W."/>
            <person name="Fu Q."/>
            <person name="Fu X."/>
            <person name="Miao Y."/>
            <person name="Liu J."/>
            <person name="Yu Q."/>
            <person name="Li R."/>
            <person name="Liao H."/>
            <person name="Li X."/>
            <person name="Kong Y."/>
            <person name="Jiang Z."/>
            <person name="Chourrout D."/>
            <person name="Li R."/>
            <person name="Bao Z."/>
        </authorList>
    </citation>
    <scope>NUCLEOTIDE SEQUENCE [LARGE SCALE GENOMIC DNA]</scope>
    <source>
        <strain evidence="2 3">PY_sf001</strain>
    </source>
</reference>
<dbReference type="InterPro" id="IPR017850">
    <property type="entry name" value="Alkaline_phosphatase_core_sf"/>
</dbReference>
<dbReference type="EMBL" id="NEDP02002997">
    <property type="protein sequence ID" value="OWF49683.1"/>
    <property type="molecule type" value="Genomic_DNA"/>
</dbReference>
<dbReference type="Pfam" id="PF02995">
    <property type="entry name" value="DUF229"/>
    <property type="match status" value="1"/>
</dbReference>
<dbReference type="STRING" id="6573.A0A210QLR7"/>
<evidence type="ECO:0000256" key="1">
    <source>
        <dbReference type="SAM" id="MobiDB-lite"/>
    </source>
</evidence>
<dbReference type="Proteomes" id="UP000242188">
    <property type="component" value="Unassembled WGS sequence"/>
</dbReference>
<organism evidence="2 3">
    <name type="scientific">Mizuhopecten yessoensis</name>
    <name type="common">Japanese scallop</name>
    <name type="synonym">Patinopecten yessoensis</name>
    <dbReference type="NCBI Taxonomy" id="6573"/>
    <lineage>
        <taxon>Eukaryota</taxon>
        <taxon>Metazoa</taxon>
        <taxon>Spiralia</taxon>
        <taxon>Lophotrochozoa</taxon>
        <taxon>Mollusca</taxon>
        <taxon>Bivalvia</taxon>
        <taxon>Autobranchia</taxon>
        <taxon>Pteriomorphia</taxon>
        <taxon>Pectinida</taxon>
        <taxon>Pectinoidea</taxon>
        <taxon>Pectinidae</taxon>
        <taxon>Mizuhopecten</taxon>
    </lineage>
</organism>
<proteinExistence type="predicted"/>
<dbReference type="FunFam" id="3.40.720.10:FF:000017">
    <property type="entry name" value="Predicted protein"/>
    <property type="match status" value="1"/>
</dbReference>
<keyword evidence="3" id="KW-1185">Reference proteome</keyword>
<evidence type="ECO:0000313" key="2">
    <source>
        <dbReference type="EMBL" id="OWF49683.1"/>
    </source>
</evidence>
<dbReference type="OrthoDB" id="413313at2759"/>
<dbReference type="GO" id="GO:0005615">
    <property type="term" value="C:extracellular space"/>
    <property type="evidence" value="ECO:0007669"/>
    <property type="project" value="TreeGrafter"/>
</dbReference>
<feature type="compositionally biased region" description="Basic and acidic residues" evidence="1">
    <location>
        <begin position="209"/>
        <end position="228"/>
    </location>
</feature>
<protein>
    <recommendedName>
        <fullName evidence="4">DUF229 domain containing protein</fullName>
    </recommendedName>
</protein>
<gene>
    <name evidence="2" type="ORF">KP79_PYT20696</name>
</gene>
<dbReference type="PANTHER" id="PTHR10974">
    <property type="entry name" value="FI08016P-RELATED"/>
    <property type="match status" value="1"/>
</dbReference>
<accession>A0A210QLR7</accession>
<dbReference type="InterPro" id="IPR004245">
    <property type="entry name" value="DUF229"/>
</dbReference>
<name>A0A210QLR7_MIZYE</name>
<dbReference type="SUPFAM" id="SSF53649">
    <property type="entry name" value="Alkaline phosphatase-like"/>
    <property type="match status" value="1"/>
</dbReference>
<feature type="compositionally biased region" description="Acidic residues" evidence="1">
    <location>
        <begin position="197"/>
        <end position="208"/>
    </location>
</feature>
<dbReference type="Gene3D" id="3.40.720.10">
    <property type="entry name" value="Alkaline Phosphatase, subunit A"/>
    <property type="match status" value="1"/>
</dbReference>
<evidence type="ECO:0008006" key="4">
    <source>
        <dbReference type="Google" id="ProtNLM"/>
    </source>
</evidence>
<comment type="caution">
    <text evidence="2">The sequence shown here is derived from an EMBL/GenBank/DDBJ whole genome shotgun (WGS) entry which is preliminary data.</text>
</comment>
<sequence length="794" mass="92922">MKTWHVSPFLRSRFGKTILLSLCVLVFVVFTNLFYGFSVLTKTSPMTLTSSVNYFRMLQHMPKKLIRKSGSTTEQICRHPRLSLFQDSIQSAFHPMDPLVCLAKNLFYFEKGVLRMNDTVLNPFDQYNRHEFGEAKTNLSEDETKIIRKCLYRGIERVTDDYHTFTETIVKEKPPFSLLVEHDFMSVKCFYHHPEDDEKEPEEKEPDSDEKNKLDEKDQSGVADEEKNFGPINFDEMNRESFRDVDETLNEHGRDALFGSEYDHSFDGNFSYDYLHSWHDYHTDFEEQDIADFDQFLVQVHPKPSVFQRIKDSVKNKHATHLNVLMLGLDSMSHLSYQRKLPNTYRYLRDELDMVILDAYNIVGDATTAALIPILTGKTEVELPEVRINHDDAVTVDKYPMIWNEFRDQGYATLFAEDEPSISAFNLRLKGFENQPTDHYMRPFWQAIWGSQLRENSVRYCTGGTPHHSYTLDYVKDFFVKYNNVSKFTFAFMSELTHWDNNPGEHIDNDLFKFLKFFEKSGYLDNTLLILMADHGARYSRVRHTIQGKLEERLPMFALRFPPKYQSFHPRLMENLRRNSKKLTTPFDIHETLKDVLDLSRTSKSSPPHSRGISLLQQIPLNRTCAMAKIDVHWCTCLMQENRDVKSEHVQKAAFEILSYINQLTEPVRSECVPLNVKEIILAYLMIPNEKVLTYIRSRDADNRVANFSQEATVDIVHYQITMVTLPNNGMYEATILMNVTNGRIKVNPEMISRLDLYGTQPACIQRRYPDLRKYCFCEQLLHHNTTWHTVVLP</sequence>
<feature type="region of interest" description="Disordered" evidence="1">
    <location>
        <begin position="194"/>
        <end position="233"/>
    </location>
</feature>
<dbReference type="AlphaFoldDB" id="A0A210QLR7"/>
<dbReference type="PANTHER" id="PTHR10974:SF1">
    <property type="entry name" value="FI08016P-RELATED"/>
    <property type="match status" value="1"/>
</dbReference>
<dbReference type="CDD" id="cd16021">
    <property type="entry name" value="ALP_like"/>
    <property type="match status" value="1"/>
</dbReference>
<evidence type="ECO:0000313" key="3">
    <source>
        <dbReference type="Proteomes" id="UP000242188"/>
    </source>
</evidence>